<dbReference type="EMBL" id="JACHIN010000005">
    <property type="protein sequence ID" value="MBB5078962.1"/>
    <property type="molecule type" value="Genomic_DNA"/>
</dbReference>
<dbReference type="Gene3D" id="3.40.50.150">
    <property type="entry name" value="Vaccinia Virus protein VP39"/>
    <property type="match status" value="1"/>
</dbReference>
<evidence type="ECO:0000313" key="1">
    <source>
        <dbReference type="EMBL" id="MBB5078962.1"/>
    </source>
</evidence>
<dbReference type="Pfam" id="PF04672">
    <property type="entry name" value="Methyltransf_19"/>
    <property type="match status" value="1"/>
</dbReference>
<evidence type="ECO:0000313" key="2">
    <source>
        <dbReference type="Proteomes" id="UP000568380"/>
    </source>
</evidence>
<dbReference type="RefSeq" id="WP_184964111.1">
    <property type="nucleotide sequence ID" value="NZ_JACHIN010000005.1"/>
</dbReference>
<gene>
    <name evidence="1" type="ORF">HNR40_004448</name>
</gene>
<keyword evidence="2" id="KW-1185">Reference proteome</keyword>
<sequence>MTEQAPQGVDPRIPNAARMYDYFLGGKDNFQADRELAELVLAVLPEAREGALQNRLFIGRMVRYLVDQGITQFIDLGSGLPARENVHEVAHRHAPEAKVVYVDNDPVVCTHGRALLADPERVLMLEADARLPELVLDDPGVRKLIDFERPVALLMMFFLHLVPDSDDPHGFVAAYREALAPGGYLALTHLSTDWKSERTQQIVEVYQQASAPFCPRSGREIEAFFGDFELIPPGLDTGLGTVWPFADPEATMFLDEDLARMGYAGIGRKPAPF</sequence>
<proteinExistence type="predicted"/>
<organism evidence="1 2">
    <name type="scientific">Nonomuraea endophytica</name>
    <dbReference type="NCBI Taxonomy" id="714136"/>
    <lineage>
        <taxon>Bacteria</taxon>
        <taxon>Bacillati</taxon>
        <taxon>Actinomycetota</taxon>
        <taxon>Actinomycetes</taxon>
        <taxon>Streptosporangiales</taxon>
        <taxon>Streptosporangiaceae</taxon>
        <taxon>Nonomuraea</taxon>
    </lineage>
</organism>
<name>A0A7W8A3N9_9ACTN</name>
<dbReference type="GO" id="GO:0008168">
    <property type="term" value="F:methyltransferase activity"/>
    <property type="evidence" value="ECO:0007669"/>
    <property type="project" value="UniProtKB-KW"/>
</dbReference>
<dbReference type="AlphaFoldDB" id="A0A7W8A3N9"/>
<dbReference type="SUPFAM" id="SSF53335">
    <property type="entry name" value="S-adenosyl-L-methionine-dependent methyltransferases"/>
    <property type="match status" value="1"/>
</dbReference>
<keyword evidence="1" id="KW-0489">Methyltransferase</keyword>
<dbReference type="Proteomes" id="UP000568380">
    <property type="component" value="Unassembled WGS sequence"/>
</dbReference>
<protein>
    <submittedName>
        <fullName evidence="1">SAM-dependent methyltransferase</fullName>
    </submittedName>
</protein>
<comment type="caution">
    <text evidence="1">The sequence shown here is derived from an EMBL/GenBank/DDBJ whole genome shotgun (WGS) entry which is preliminary data.</text>
</comment>
<dbReference type="GO" id="GO:0032259">
    <property type="term" value="P:methylation"/>
    <property type="evidence" value="ECO:0007669"/>
    <property type="project" value="UniProtKB-KW"/>
</dbReference>
<dbReference type="PIRSF" id="PIRSF017393">
    <property type="entry name" value="MTase_SAV2177"/>
    <property type="match status" value="1"/>
</dbReference>
<dbReference type="InterPro" id="IPR006764">
    <property type="entry name" value="SAM_dep_MeTrfase_SAV2177_type"/>
</dbReference>
<reference evidence="1 2" key="1">
    <citation type="submission" date="2020-08" db="EMBL/GenBank/DDBJ databases">
        <title>Genomic Encyclopedia of Type Strains, Phase IV (KMG-IV): sequencing the most valuable type-strain genomes for metagenomic binning, comparative biology and taxonomic classification.</title>
        <authorList>
            <person name="Goeker M."/>
        </authorList>
    </citation>
    <scope>NUCLEOTIDE SEQUENCE [LARGE SCALE GENOMIC DNA]</scope>
    <source>
        <strain evidence="1 2">DSM 45385</strain>
    </source>
</reference>
<dbReference type="InterPro" id="IPR029063">
    <property type="entry name" value="SAM-dependent_MTases_sf"/>
</dbReference>
<keyword evidence="1" id="KW-0808">Transferase</keyword>
<accession>A0A7W8A3N9</accession>